<proteinExistence type="predicted"/>
<name>A0A4Y7IMR4_PAPSO</name>
<dbReference type="AlphaFoldDB" id="A0A4Y7IMR4"/>
<keyword evidence="2" id="KW-1185">Reference proteome</keyword>
<organism evidence="1 2">
    <name type="scientific">Papaver somniferum</name>
    <name type="common">Opium poppy</name>
    <dbReference type="NCBI Taxonomy" id="3469"/>
    <lineage>
        <taxon>Eukaryota</taxon>
        <taxon>Viridiplantae</taxon>
        <taxon>Streptophyta</taxon>
        <taxon>Embryophyta</taxon>
        <taxon>Tracheophyta</taxon>
        <taxon>Spermatophyta</taxon>
        <taxon>Magnoliopsida</taxon>
        <taxon>Ranunculales</taxon>
        <taxon>Papaveraceae</taxon>
        <taxon>Papaveroideae</taxon>
        <taxon>Papaver</taxon>
    </lineage>
</organism>
<feature type="non-terminal residue" evidence="1">
    <location>
        <position position="83"/>
    </location>
</feature>
<reference evidence="1 2" key="1">
    <citation type="journal article" date="2018" name="Science">
        <title>The opium poppy genome and morphinan production.</title>
        <authorList>
            <person name="Guo L."/>
            <person name="Winzer T."/>
            <person name="Yang X."/>
            <person name="Li Y."/>
            <person name="Ning Z."/>
            <person name="He Z."/>
            <person name="Teodor R."/>
            <person name="Lu Y."/>
            <person name="Bowser T.A."/>
            <person name="Graham I.A."/>
            <person name="Ye K."/>
        </authorList>
    </citation>
    <scope>NUCLEOTIDE SEQUENCE [LARGE SCALE GENOMIC DNA]</scope>
    <source>
        <strain evidence="2">cv. HN1</strain>
        <tissue evidence="1">Leaves</tissue>
    </source>
</reference>
<dbReference type="Proteomes" id="UP000316621">
    <property type="component" value="Chromosome 2"/>
</dbReference>
<protein>
    <submittedName>
        <fullName evidence="1">Uncharacterized protein</fullName>
    </submittedName>
</protein>
<gene>
    <name evidence="1" type="ORF">C5167_018610</name>
</gene>
<sequence length="83" mass="9390">MLPLSAANMLPYSYFQIIYGTELKSELQRGKNVNSVDEEVKYYSRSTEKSTADARLCRVGSRGLCLVNKVESFPVTDQLYSTQ</sequence>
<evidence type="ECO:0000313" key="1">
    <source>
        <dbReference type="EMBL" id="RZC50183.1"/>
    </source>
</evidence>
<accession>A0A4Y7IMR4</accession>
<dbReference type="Gramene" id="RZC50183">
    <property type="protein sequence ID" value="RZC50183"/>
    <property type="gene ID" value="C5167_018610"/>
</dbReference>
<dbReference type="EMBL" id="CM010716">
    <property type="protein sequence ID" value="RZC50183.1"/>
    <property type="molecule type" value="Genomic_DNA"/>
</dbReference>
<evidence type="ECO:0000313" key="2">
    <source>
        <dbReference type="Proteomes" id="UP000316621"/>
    </source>
</evidence>